<dbReference type="EMBL" id="CP086714">
    <property type="protein sequence ID" value="WOO77721.1"/>
    <property type="molecule type" value="Genomic_DNA"/>
</dbReference>
<dbReference type="GO" id="GO:0005829">
    <property type="term" value="C:cytosol"/>
    <property type="evidence" value="ECO:0007669"/>
    <property type="project" value="GOC"/>
</dbReference>
<comment type="similarity">
    <text evidence="1">Belongs to the HEATR5 family.</text>
</comment>
<reference evidence="5" key="1">
    <citation type="submission" date="2023-10" db="EMBL/GenBank/DDBJ databases">
        <authorList>
            <person name="Noh H."/>
        </authorList>
    </citation>
    <scope>NUCLEOTIDE SEQUENCE</scope>
    <source>
        <strain evidence="5">DUCC4014</strain>
    </source>
</reference>
<feature type="region of interest" description="Disordered" evidence="3">
    <location>
        <begin position="273"/>
        <end position="306"/>
    </location>
</feature>
<dbReference type="InterPro" id="IPR046837">
    <property type="entry name" value="Laa1/Sip1/HEATR5-like_HEAT"/>
</dbReference>
<evidence type="ECO:0000256" key="1">
    <source>
        <dbReference type="ARBA" id="ARBA00008304"/>
    </source>
</evidence>
<dbReference type="InterPro" id="IPR040108">
    <property type="entry name" value="Laa1/Sip1/HEATR5"/>
</dbReference>
<organism evidence="5 6">
    <name type="scientific">Vanrija pseudolonga</name>
    <dbReference type="NCBI Taxonomy" id="143232"/>
    <lineage>
        <taxon>Eukaryota</taxon>
        <taxon>Fungi</taxon>
        <taxon>Dikarya</taxon>
        <taxon>Basidiomycota</taxon>
        <taxon>Agaricomycotina</taxon>
        <taxon>Tremellomycetes</taxon>
        <taxon>Trichosporonales</taxon>
        <taxon>Trichosporonaceae</taxon>
        <taxon>Vanrija</taxon>
    </lineage>
</organism>
<dbReference type="PANTHER" id="PTHR21663">
    <property type="entry name" value="HYPOTHETICAL HEAT DOMAIN-CONTAINING"/>
    <property type="match status" value="1"/>
</dbReference>
<feature type="repeat" description="HEAT" evidence="2">
    <location>
        <begin position="929"/>
        <end position="967"/>
    </location>
</feature>
<evidence type="ECO:0000313" key="6">
    <source>
        <dbReference type="Proteomes" id="UP000827549"/>
    </source>
</evidence>
<dbReference type="GO" id="GO:0016020">
    <property type="term" value="C:membrane"/>
    <property type="evidence" value="ECO:0007669"/>
    <property type="project" value="TreeGrafter"/>
</dbReference>
<dbReference type="Pfam" id="PF20210">
    <property type="entry name" value="Laa1_Sip1_HTR5"/>
    <property type="match status" value="1"/>
</dbReference>
<dbReference type="InterPro" id="IPR021133">
    <property type="entry name" value="HEAT_type_2"/>
</dbReference>
<feature type="region of interest" description="Disordered" evidence="3">
    <location>
        <begin position="2017"/>
        <end position="2039"/>
    </location>
</feature>
<feature type="compositionally biased region" description="Basic and acidic residues" evidence="3">
    <location>
        <begin position="2028"/>
        <end position="2039"/>
    </location>
</feature>
<dbReference type="Gene3D" id="1.25.10.10">
    <property type="entry name" value="Leucine-rich Repeat Variant"/>
    <property type="match status" value="3"/>
</dbReference>
<sequence>MSSAESAPAAASVLVVDSGRFTGEGSDLSILSWLRQADQALDTLPVEEIQAAVTPIHSIVLKLLVPGPTTPQTALPKPGRPIRHLVARVVVKLHKKVESRALFDLIQALLKGVSDGGNKNMSAAENVQRVASWYTIGEVIKEHGGNMMSFMAEICTSSIKVLRNSNLSIILRSHAVYAFSKSLYSAGRALPDALVKDLLKNLRSGLQDKALPIQRACADTFVSLHLYSPVLPLQATLESISPLALKSLETADYITRRQLSRLVAHFLAATQVPGSGAPAPEPKKAAPKRDSEEQDNDPQIITSAPEDKAKALYTTEQMLKHLSSHYTRPNAPRKLRNAIIDVYATLFTQLGSSYVEAHYAEIVRHIIDEIVLPPRSHSTRFEVLASREAAGILLRDLIGQSMLSEAGQVMAIREWANTYLRAWNLQPLAGQRNPHKLALVIALREVSGLLAQLGNAPAQILELLGEPLVRLLSHESYSVRLATSYALRQFTTTNPTQLPRLLGGLVTDVNKDLGLLSTPTAPKDLRDRIIGRTFALAALISVSQSRPLYVSSDVPSKVFDLAVSLLKKAGDHDVAIATVEVQVAWYLIAALMSLGPGFVKLHLPQLLVLWRNALPKPSSKDAVVGDRGEAEWNFLLLVRECALTAVLNFLRHNQTLVNIDVARRLATLFTNSLNFVNGFATAYSELLREQANNPNAPPIFSMRPSLVDREANLRRRVLQCFTGLGASSATESMQPALLQAAVTVFADPENYSGSAAQAAIAAQAGQFTNVWQSTDGYAFGVTSLMSARERERGASEEDVFLNRDKIEMAIEGQLSYPIPGSLEYDYVELFGAQPLSDIPKPAPAQTAVIDAGVELFSALFAHQNLEGQVQSLATLSSHVRSSKLERNPGRRQAVVANTMEALRRSLISAESAGVKSRRTLGSPQVSDLIKSLLQDAVLDANPSIRGAAAQAMGQISSLAGSAYLSSQVQWLVDQVVNNRVPDSRAGCAVAFGSIYSSVGGLSGGPILKTIVNILMSLATDPHPVVHFYALASLVQIVNAANLSYSPYVQTTLGMIANIYLLETHEPDGGSLGSVNLRGDLPAYQVICRLLHALIGVLGPELQEPGKVRSLVFLLVHEFREETDEGLEVEAIKCVQQILMFAPNEVDIPKLVSDFRAYLASTRRPLKVAAITALYQIVQRDAVLMSRVGGNQLVEELFGLLDNDPTIEGVKAVITSWLKQTAASLPSGWIDLCQRIMTRTAAAAAKAAAPKKGTQPAFIDDEAESLGAGTANQTSALSSRWRTQLFALECIHNVIIAVAEGDKPENFNPVLARQLGLNSRALLFSRVADLIRMAFSASAALVEGVRLAGLTVLRDVIERFAASPDPDFEGSLLLEQHQAPIAAALTPSFSADSTPAVLASAIQVCAVFVGSGVVKEVSRMGRILKLLTGALTQIKSGEMVSLGEVQDLSTSAAVMLKISILAAWAELQIASTKQPYLIEVIKPYRYLLGPFWVGALRDYAQLRTDPEMGAGAGLDFSSGLGRDVLLPYYEAAVPKLLHAVAIGLAAKDPFVIGAVDGQTFTSDVQPKAETAPAIRLEPASTFYILYGLAFETLTRAMGSDPVMAGIALRAMSSLVHPQLSGTTVFDGAFFDEMITICYRIAMSEGATVKGDMVDLVANFAVSRKGTVGVDAAQIRRALAVITFVLRQTIPSPNSPSTFSPSESTADRAAFIKSGFVAYSRVVDVMDLGQRADLSAVAIHLFTDLLRDETPNADLAGSCLPSLKLVLDQTFAGQVPAITATSDRVVHGLLSACLKNIDDVRTRVNPAASIKIKNNLLALTLILTTLPPSVRVSKVVIEQAAIDLGRYMGSAAEPPELGLTAIHCASSILLASLRPLPSNPPRPSPVLQHAAMCVLTPLIGYVADTVVAYASATSGGGDGPAPSLDGLKEAIRGLVGWSNGLPEDIKPRGYGILLPTLGLLLDPASAESSAAPSALHTLATGTLLALAQSSPKAFKDATQAMPEGERAQLEKAIREAIGGNGAKASAQTAPERKGIELRSFG</sequence>
<feature type="compositionally biased region" description="Basic and acidic residues" evidence="3">
    <location>
        <begin position="281"/>
        <end position="291"/>
    </location>
</feature>
<dbReference type="GO" id="GO:0005794">
    <property type="term" value="C:Golgi apparatus"/>
    <property type="evidence" value="ECO:0007669"/>
    <property type="project" value="TreeGrafter"/>
</dbReference>
<dbReference type="GO" id="GO:0042147">
    <property type="term" value="P:retrograde transport, endosome to Golgi"/>
    <property type="evidence" value="ECO:0007669"/>
    <property type="project" value="TreeGrafter"/>
</dbReference>
<dbReference type="PROSITE" id="PS50077">
    <property type="entry name" value="HEAT_REPEAT"/>
    <property type="match status" value="1"/>
</dbReference>
<evidence type="ECO:0000256" key="3">
    <source>
        <dbReference type="SAM" id="MobiDB-lite"/>
    </source>
</evidence>
<dbReference type="PANTHER" id="PTHR21663:SF0">
    <property type="entry name" value="HEAT REPEAT-CONTAINING PROTEIN 5B"/>
    <property type="match status" value="1"/>
</dbReference>
<dbReference type="Proteomes" id="UP000827549">
    <property type="component" value="Chromosome 1"/>
</dbReference>
<proteinExistence type="inferred from homology"/>
<dbReference type="GO" id="GO:0008104">
    <property type="term" value="P:intracellular protein localization"/>
    <property type="evidence" value="ECO:0007669"/>
    <property type="project" value="TreeGrafter"/>
</dbReference>
<accession>A0AAF0Y4S9</accession>
<dbReference type="GO" id="GO:0030139">
    <property type="term" value="C:endocytic vesicle"/>
    <property type="evidence" value="ECO:0007669"/>
    <property type="project" value="TreeGrafter"/>
</dbReference>
<dbReference type="RefSeq" id="XP_062623753.1">
    <property type="nucleotide sequence ID" value="XM_062767769.1"/>
</dbReference>
<name>A0AAF0Y4S9_9TREE</name>
<dbReference type="SUPFAM" id="SSF48371">
    <property type="entry name" value="ARM repeat"/>
    <property type="match status" value="2"/>
</dbReference>
<protein>
    <submittedName>
        <fullName evidence="5">HEAT repeat-containing protein 5B</fullName>
    </submittedName>
</protein>
<dbReference type="InterPro" id="IPR016024">
    <property type="entry name" value="ARM-type_fold"/>
</dbReference>
<dbReference type="InterPro" id="IPR011989">
    <property type="entry name" value="ARM-like"/>
</dbReference>
<feature type="domain" description="LAA1-like C-terminal TPR repeats" evidence="4">
    <location>
        <begin position="1854"/>
        <end position="2022"/>
    </location>
</feature>
<keyword evidence="6" id="KW-1185">Reference proteome</keyword>
<evidence type="ECO:0000259" key="4">
    <source>
        <dbReference type="Pfam" id="PF25808"/>
    </source>
</evidence>
<dbReference type="GeneID" id="87804543"/>
<evidence type="ECO:0000313" key="5">
    <source>
        <dbReference type="EMBL" id="WOO77721.1"/>
    </source>
</evidence>
<dbReference type="GO" id="GO:0006897">
    <property type="term" value="P:endocytosis"/>
    <property type="evidence" value="ECO:0007669"/>
    <property type="project" value="TreeGrafter"/>
</dbReference>
<evidence type="ECO:0000256" key="2">
    <source>
        <dbReference type="PROSITE-ProRule" id="PRU00103"/>
    </source>
</evidence>
<dbReference type="Pfam" id="PF25808">
    <property type="entry name" value="TPR_LAA1_C"/>
    <property type="match status" value="1"/>
</dbReference>
<dbReference type="InterPro" id="IPR057981">
    <property type="entry name" value="TPR_LAA1-like_C"/>
</dbReference>
<gene>
    <name evidence="5" type="primary">heatr5b</name>
    <name evidence="5" type="ORF">LOC62_01G001286</name>
</gene>